<gene>
    <name evidence="1" type="ORF">ILYODFUR_003862</name>
</gene>
<reference evidence="1 2" key="1">
    <citation type="submission" date="2021-06" db="EMBL/GenBank/DDBJ databases">
        <authorList>
            <person name="Palmer J.M."/>
        </authorList>
    </citation>
    <scope>NUCLEOTIDE SEQUENCE [LARGE SCALE GENOMIC DNA]</scope>
    <source>
        <strain evidence="2">if_2019</strain>
        <tissue evidence="1">Muscle</tissue>
    </source>
</reference>
<proteinExistence type="predicted"/>
<dbReference type="EMBL" id="JAHRIQ010034960">
    <property type="protein sequence ID" value="MEQ2231751.1"/>
    <property type="molecule type" value="Genomic_DNA"/>
</dbReference>
<evidence type="ECO:0000313" key="2">
    <source>
        <dbReference type="Proteomes" id="UP001482620"/>
    </source>
</evidence>
<organism evidence="1 2">
    <name type="scientific">Ilyodon furcidens</name>
    <name type="common">goldbreast splitfin</name>
    <dbReference type="NCBI Taxonomy" id="33524"/>
    <lineage>
        <taxon>Eukaryota</taxon>
        <taxon>Metazoa</taxon>
        <taxon>Chordata</taxon>
        <taxon>Craniata</taxon>
        <taxon>Vertebrata</taxon>
        <taxon>Euteleostomi</taxon>
        <taxon>Actinopterygii</taxon>
        <taxon>Neopterygii</taxon>
        <taxon>Teleostei</taxon>
        <taxon>Neoteleostei</taxon>
        <taxon>Acanthomorphata</taxon>
        <taxon>Ovalentaria</taxon>
        <taxon>Atherinomorphae</taxon>
        <taxon>Cyprinodontiformes</taxon>
        <taxon>Goodeidae</taxon>
        <taxon>Ilyodon</taxon>
    </lineage>
</organism>
<keyword evidence="2" id="KW-1185">Reference proteome</keyword>
<name>A0ABV0TG42_9TELE</name>
<evidence type="ECO:0000313" key="1">
    <source>
        <dbReference type="EMBL" id="MEQ2231751.1"/>
    </source>
</evidence>
<dbReference type="Proteomes" id="UP001482620">
    <property type="component" value="Unassembled WGS sequence"/>
</dbReference>
<comment type="caution">
    <text evidence="1">The sequence shown here is derived from an EMBL/GenBank/DDBJ whole genome shotgun (WGS) entry which is preliminary data.</text>
</comment>
<accession>A0ABV0TG42</accession>
<sequence length="67" mass="7587">MAQAPVFISRTDYARVNAKLRRRTKEHRVKAQQSAGGLITTQQGQAPRELFTSVNISVVWRGNKKMC</sequence>
<protein>
    <submittedName>
        <fullName evidence="1">Uncharacterized protein</fullName>
    </submittedName>
</protein>